<organism evidence="1 2">
    <name type="scientific">Gossypium anomalum</name>
    <dbReference type="NCBI Taxonomy" id="47600"/>
    <lineage>
        <taxon>Eukaryota</taxon>
        <taxon>Viridiplantae</taxon>
        <taxon>Streptophyta</taxon>
        <taxon>Embryophyta</taxon>
        <taxon>Tracheophyta</taxon>
        <taxon>Spermatophyta</taxon>
        <taxon>Magnoliopsida</taxon>
        <taxon>eudicotyledons</taxon>
        <taxon>Gunneridae</taxon>
        <taxon>Pentapetalae</taxon>
        <taxon>rosids</taxon>
        <taxon>malvids</taxon>
        <taxon>Malvales</taxon>
        <taxon>Malvaceae</taxon>
        <taxon>Malvoideae</taxon>
        <taxon>Gossypium</taxon>
    </lineage>
</organism>
<dbReference type="AlphaFoldDB" id="A0A8J5YET1"/>
<protein>
    <submittedName>
        <fullName evidence="1">Uncharacterized protein</fullName>
    </submittedName>
</protein>
<accession>A0A8J5YET1</accession>
<comment type="caution">
    <text evidence="1">The sequence shown here is derived from an EMBL/GenBank/DDBJ whole genome shotgun (WGS) entry which is preliminary data.</text>
</comment>
<dbReference type="OrthoDB" id="1002248at2759"/>
<proteinExistence type="predicted"/>
<evidence type="ECO:0000313" key="2">
    <source>
        <dbReference type="Proteomes" id="UP000701853"/>
    </source>
</evidence>
<name>A0A8J5YET1_9ROSI</name>
<reference evidence="1 2" key="1">
    <citation type="journal article" date="2021" name="bioRxiv">
        <title>The Gossypium anomalum genome as a resource for cotton improvement and evolutionary analysis of hybrid incompatibility.</title>
        <authorList>
            <person name="Grover C.E."/>
            <person name="Yuan D."/>
            <person name="Arick M.A."/>
            <person name="Miller E.R."/>
            <person name="Hu G."/>
            <person name="Peterson D.G."/>
            <person name="Wendel J.F."/>
            <person name="Udall J.A."/>
        </authorList>
    </citation>
    <scope>NUCLEOTIDE SEQUENCE [LARGE SCALE GENOMIC DNA]</scope>
    <source>
        <strain evidence="1">JFW-Udall</strain>
        <tissue evidence="1">Leaf</tissue>
    </source>
</reference>
<sequence length="260" mass="29658">MKIPHKLGCIKHGNDGFYIYRHFKGLFLFIMESDAEATNQSKGVAVFKDCWEGIIGILYGPIMLSNSMDVETEAVKMASTEPYSERIDAGQPHRTLLLQYFKIETSETRLRERSGDVSDIKLTETDTTLDLSQKVEKRIKKCLDLYFIMNLRLTLCLCSRYGTWTVEDCFLLVSSKAWNGYKVLSHFTLFFEILNLFIQIEQRIILRFRTNYFYLKSIGAAQTQAPTATNYDVGSPSWGDLKAAPLPSEMQVTALGHESS</sequence>
<evidence type="ECO:0000313" key="1">
    <source>
        <dbReference type="EMBL" id="KAG8481918.1"/>
    </source>
</evidence>
<keyword evidence="2" id="KW-1185">Reference proteome</keyword>
<dbReference type="Proteomes" id="UP000701853">
    <property type="component" value="Chromosome 10"/>
</dbReference>
<dbReference type="EMBL" id="JAHUZN010000010">
    <property type="protein sequence ID" value="KAG8481918.1"/>
    <property type="molecule type" value="Genomic_DNA"/>
</dbReference>
<gene>
    <name evidence="1" type="ORF">CXB51_026673</name>
</gene>